<keyword evidence="14" id="KW-0275">Fatty acid biosynthesis</keyword>
<dbReference type="GO" id="GO:0046872">
    <property type="term" value="F:metal ion binding"/>
    <property type="evidence" value="ECO:0007669"/>
    <property type="project" value="UniProtKB-UniRule"/>
</dbReference>
<dbReference type="PANTHER" id="PTHR19370">
    <property type="entry name" value="NADH-CYTOCHROME B5 REDUCTASE"/>
    <property type="match status" value="1"/>
</dbReference>
<evidence type="ECO:0000256" key="2">
    <source>
        <dbReference type="ARBA" id="ARBA00001974"/>
    </source>
</evidence>
<keyword evidence="5 16" id="KW-0349">Heme</keyword>
<dbReference type="PROSITE" id="PS50255">
    <property type="entry name" value="CYTOCHROME_B5_2"/>
    <property type="match status" value="1"/>
</dbReference>
<dbReference type="Pfam" id="PF00173">
    <property type="entry name" value="Cyt-b5"/>
    <property type="match status" value="1"/>
</dbReference>
<keyword evidence="10" id="KW-0813">Transport</keyword>
<keyword evidence="12 16" id="KW-0408">Iron</keyword>
<dbReference type="Proteomes" id="UP000076078">
    <property type="component" value="Unassembled WGS sequence"/>
</dbReference>
<keyword evidence="11" id="KW-0560">Oxidoreductase</keyword>
<dbReference type="AlphaFoldDB" id="A0A152A4Y2"/>
<evidence type="ECO:0000256" key="9">
    <source>
        <dbReference type="ARBA" id="ARBA00022832"/>
    </source>
</evidence>
<dbReference type="FunCoup" id="A0A152A4Y2">
    <property type="interactions" value="39"/>
</dbReference>
<dbReference type="Gene3D" id="3.10.120.10">
    <property type="entry name" value="Cytochrome b5-like heme/steroid binding domain"/>
    <property type="match status" value="1"/>
</dbReference>
<evidence type="ECO:0000256" key="14">
    <source>
        <dbReference type="ARBA" id="ARBA00023160"/>
    </source>
</evidence>
<evidence type="ECO:0000256" key="10">
    <source>
        <dbReference type="ARBA" id="ARBA00022982"/>
    </source>
</evidence>
<dbReference type="InterPro" id="IPR001834">
    <property type="entry name" value="CBR-like"/>
</dbReference>
<evidence type="ECO:0000313" key="20">
    <source>
        <dbReference type="Proteomes" id="UP000076078"/>
    </source>
</evidence>
<gene>
    <name evidence="19" type="ORF">DLAC_02026</name>
</gene>
<dbReference type="PRINTS" id="PR00363">
    <property type="entry name" value="CYTOCHROMEB5"/>
</dbReference>
<keyword evidence="7 16" id="KW-0479">Metal-binding</keyword>
<comment type="cofactor">
    <cofactor evidence="1">
        <name>Fe cation</name>
        <dbReference type="ChEBI" id="CHEBI:24875"/>
    </cofactor>
</comment>
<feature type="binding site" evidence="15">
    <location>
        <position position="245"/>
    </location>
    <ligand>
        <name>FAD</name>
        <dbReference type="ChEBI" id="CHEBI:57692"/>
    </ligand>
</feature>
<dbReference type="InterPro" id="IPR018506">
    <property type="entry name" value="Cyt_B5_heme-BS"/>
</dbReference>
<reference evidence="19 20" key="1">
    <citation type="submission" date="2015-12" db="EMBL/GenBank/DDBJ databases">
        <title>Dictyostelia acquired genes for synthesis and detection of signals that induce cell-type specialization by lateral gene transfer from prokaryotes.</title>
        <authorList>
            <person name="Gloeckner G."/>
            <person name="Schaap P."/>
        </authorList>
    </citation>
    <scope>NUCLEOTIDE SEQUENCE [LARGE SCALE GENOMIC DNA]</scope>
    <source>
        <strain evidence="19 20">TK</strain>
    </source>
</reference>
<evidence type="ECO:0000256" key="4">
    <source>
        <dbReference type="ARBA" id="ARBA00022516"/>
    </source>
</evidence>
<evidence type="ECO:0000256" key="5">
    <source>
        <dbReference type="ARBA" id="ARBA00022617"/>
    </source>
</evidence>
<evidence type="ECO:0000256" key="1">
    <source>
        <dbReference type="ARBA" id="ARBA00001962"/>
    </source>
</evidence>
<dbReference type="OrthoDB" id="260519at2759"/>
<evidence type="ECO:0000256" key="11">
    <source>
        <dbReference type="ARBA" id="ARBA00023002"/>
    </source>
</evidence>
<dbReference type="SUPFAM" id="SSF52343">
    <property type="entry name" value="Ferredoxin reductase-like, C-terminal NADP-linked domain"/>
    <property type="match status" value="1"/>
</dbReference>
<feature type="binding site" evidence="15">
    <location>
        <position position="270"/>
    </location>
    <ligand>
        <name>FAD</name>
        <dbReference type="ChEBI" id="CHEBI:57692"/>
    </ligand>
</feature>
<accession>A0A152A4Y2</accession>
<feature type="domain" description="Cytochrome b5 heme-binding" evidence="17">
    <location>
        <begin position="27"/>
        <end position="103"/>
    </location>
</feature>
<feature type="binding site" evidence="15">
    <location>
        <position position="260"/>
    </location>
    <ligand>
        <name>FAD</name>
        <dbReference type="ChEBI" id="CHEBI:57692"/>
    </ligand>
</feature>
<dbReference type="OMA" id="KGAMQYS"/>
<comment type="similarity">
    <text evidence="16">Belongs to the cytochrome b5 family.</text>
</comment>
<organism evidence="19 20">
    <name type="scientific">Tieghemostelium lacteum</name>
    <name type="common">Slime mold</name>
    <name type="synonym">Dictyostelium lacteum</name>
    <dbReference type="NCBI Taxonomy" id="361077"/>
    <lineage>
        <taxon>Eukaryota</taxon>
        <taxon>Amoebozoa</taxon>
        <taxon>Evosea</taxon>
        <taxon>Eumycetozoa</taxon>
        <taxon>Dictyostelia</taxon>
        <taxon>Dictyosteliales</taxon>
        <taxon>Raperosteliaceae</taxon>
        <taxon>Tieghemostelium</taxon>
    </lineage>
</organism>
<keyword evidence="6 15" id="KW-0285">Flavoprotein</keyword>
<comment type="caution">
    <text evidence="19">The sequence shown here is derived from an EMBL/GenBank/DDBJ whole genome shotgun (WGS) entry which is preliminary data.</text>
</comment>
<evidence type="ECO:0000256" key="3">
    <source>
        <dbReference type="ARBA" id="ARBA00009295"/>
    </source>
</evidence>
<dbReference type="PROSITE" id="PS51384">
    <property type="entry name" value="FAD_FR"/>
    <property type="match status" value="1"/>
</dbReference>
<dbReference type="GO" id="GO:0006633">
    <property type="term" value="P:fatty acid biosynthetic process"/>
    <property type="evidence" value="ECO:0007669"/>
    <property type="project" value="UniProtKB-KW"/>
</dbReference>
<keyword evidence="13" id="KW-0443">Lipid metabolism</keyword>
<proteinExistence type="inferred from homology"/>
<evidence type="ECO:0000256" key="12">
    <source>
        <dbReference type="ARBA" id="ARBA00023004"/>
    </source>
</evidence>
<dbReference type="STRING" id="361077.A0A152A4Y2"/>
<dbReference type="SMART" id="SM01117">
    <property type="entry name" value="Cyt-b5"/>
    <property type="match status" value="1"/>
</dbReference>
<dbReference type="PRINTS" id="PR00406">
    <property type="entry name" value="CYTB5RDTASE"/>
</dbReference>
<dbReference type="InterPro" id="IPR039261">
    <property type="entry name" value="FNR_nucleotide-bd"/>
</dbReference>
<evidence type="ECO:0000256" key="15">
    <source>
        <dbReference type="PIRSR" id="PIRSR601834-1"/>
    </source>
</evidence>
<dbReference type="PANTHER" id="PTHR19370:SF207">
    <property type="entry name" value="CYTOCHROME B5 REDUCTASE"/>
    <property type="match status" value="1"/>
</dbReference>
<dbReference type="CDD" id="cd06183">
    <property type="entry name" value="cyt_b5_reduct_like"/>
    <property type="match status" value="1"/>
</dbReference>
<dbReference type="InterPro" id="IPR017927">
    <property type="entry name" value="FAD-bd_FR_type"/>
</dbReference>
<dbReference type="GO" id="GO:0016491">
    <property type="term" value="F:oxidoreductase activity"/>
    <property type="evidence" value="ECO:0007669"/>
    <property type="project" value="UniProtKB-KW"/>
</dbReference>
<comment type="similarity">
    <text evidence="3">Belongs to the fatty acid desaturase type 1 family.</text>
</comment>
<evidence type="ECO:0000256" key="16">
    <source>
        <dbReference type="RuleBase" id="RU362121"/>
    </source>
</evidence>
<dbReference type="Pfam" id="PF00175">
    <property type="entry name" value="NAD_binding_1"/>
    <property type="match status" value="1"/>
</dbReference>
<evidence type="ECO:0000259" key="18">
    <source>
        <dbReference type="PROSITE" id="PS51384"/>
    </source>
</evidence>
<dbReference type="InterPro" id="IPR001199">
    <property type="entry name" value="Cyt_B5-like_heme/steroid-bd"/>
</dbReference>
<dbReference type="InterPro" id="IPR017938">
    <property type="entry name" value="Riboflavin_synthase-like_b-brl"/>
</dbReference>
<keyword evidence="9" id="KW-0276">Fatty acid metabolism</keyword>
<name>A0A152A4Y2_TIELA</name>
<protein>
    <submittedName>
        <fullName evidence="19">Cytochrome b5 reductase</fullName>
    </submittedName>
</protein>
<dbReference type="InParanoid" id="A0A152A4Y2"/>
<keyword evidence="20" id="KW-1185">Reference proteome</keyword>
<dbReference type="Gene3D" id="2.40.30.10">
    <property type="entry name" value="Translation factors"/>
    <property type="match status" value="1"/>
</dbReference>
<dbReference type="Pfam" id="PF00970">
    <property type="entry name" value="FAD_binding_6"/>
    <property type="match status" value="1"/>
</dbReference>
<feature type="binding site" evidence="15">
    <location>
        <position position="324"/>
    </location>
    <ligand>
        <name>FAD</name>
        <dbReference type="ChEBI" id="CHEBI:57692"/>
    </ligand>
</feature>
<dbReference type="Gene3D" id="3.40.50.80">
    <property type="entry name" value="Nucleotide-binding domain of ferredoxin-NADP reductase (FNR) module"/>
    <property type="match status" value="1"/>
</dbReference>
<evidence type="ECO:0000256" key="8">
    <source>
        <dbReference type="ARBA" id="ARBA00022827"/>
    </source>
</evidence>
<keyword evidence="4" id="KW-0444">Lipid biosynthesis</keyword>
<keyword evidence="10" id="KW-0249">Electron transport</keyword>
<dbReference type="InterPro" id="IPR036400">
    <property type="entry name" value="Cyt_B5-like_heme/steroid_sf"/>
</dbReference>
<feature type="domain" description="FAD-binding FR-type" evidence="18">
    <location>
        <begin position="181"/>
        <end position="294"/>
    </location>
</feature>
<evidence type="ECO:0000256" key="7">
    <source>
        <dbReference type="ARBA" id="ARBA00022723"/>
    </source>
</evidence>
<comment type="cofactor">
    <cofactor evidence="2 15">
        <name>FAD</name>
        <dbReference type="ChEBI" id="CHEBI:57692"/>
    </cofactor>
</comment>
<dbReference type="InterPro" id="IPR008333">
    <property type="entry name" value="Cbr1-like_FAD-bd_dom"/>
</dbReference>
<dbReference type="FunFam" id="3.10.120.10:FF:000007">
    <property type="entry name" value="Sulfite oxidase, mitochondrial"/>
    <property type="match status" value="1"/>
</dbReference>
<dbReference type="SUPFAM" id="SSF55856">
    <property type="entry name" value="Cytochrome b5-like heme/steroid binding domain"/>
    <property type="match status" value="1"/>
</dbReference>
<dbReference type="EMBL" id="LODT01000010">
    <property type="protein sequence ID" value="KYR01306.1"/>
    <property type="molecule type" value="Genomic_DNA"/>
</dbReference>
<feature type="binding site" evidence="15">
    <location>
        <position position="243"/>
    </location>
    <ligand>
        <name>FAD</name>
        <dbReference type="ChEBI" id="CHEBI:57692"/>
    </ligand>
</feature>
<feature type="binding site" evidence="15">
    <location>
        <position position="262"/>
    </location>
    <ligand>
        <name>FAD</name>
        <dbReference type="ChEBI" id="CHEBI:57692"/>
    </ligand>
</feature>
<dbReference type="InterPro" id="IPR001433">
    <property type="entry name" value="OxRdtase_FAD/NAD-bd"/>
</dbReference>
<dbReference type="SUPFAM" id="SSF63380">
    <property type="entry name" value="Riboflavin synthase domain-like"/>
    <property type="match status" value="1"/>
</dbReference>
<evidence type="ECO:0000313" key="19">
    <source>
        <dbReference type="EMBL" id="KYR01306.1"/>
    </source>
</evidence>
<sequence>MSYVPIISDFIIKLSDKTYKRHEGKIGQYYTTEEVSLHNKKDDFWCIVHSKVYDLTDYLLMHPGGAALLFKQGGKDATQDFEGMFHSRNAKAILEKFYIGKLISNSQLSFLIQNNNSISISNNKSNNSKMNTNLLTPFKIPVNINNPMKQILKQQQPNQVIITTATKTPIQQDDSSNIPISKIYKVKLLEKEIISQNSYCLWISIPESLEVLNWVKPLTHVSLSTEDELMSVDNNNISSPTFRSYTPIDQSNEIRALQFLIKSYENGMISKKLCLLEQGDTILLRGPIKTGNSSFKLDSILEEQQQQSQVEQYLLMIAGGSGITPMLQTIINILEKQPISSTSSLQNLKILLLYSNSREIDIIYKNEIISIQNRFPSRFICQFILTKQEQTQINIVTPTTLDKTRSTQLTTIPYQYGRITKETLTQILEGIPIVKIKETLVCGPFDFNSNISNQLLQIGIKCITLE</sequence>
<dbReference type="PROSITE" id="PS00191">
    <property type="entry name" value="CYTOCHROME_B5_1"/>
    <property type="match status" value="1"/>
</dbReference>
<evidence type="ECO:0000256" key="13">
    <source>
        <dbReference type="ARBA" id="ARBA00023098"/>
    </source>
</evidence>
<keyword evidence="8 15" id="KW-0274">FAD</keyword>
<dbReference type="GO" id="GO:0020037">
    <property type="term" value="F:heme binding"/>
    <property type="evidence" value="ECO:0007669"/>
    <property type="project" value="UniProtKB-UniRule"/>
</dbReference>
<evidence type="ECO:0000256" key="6">
    <source>
        <dbReference type="ARBA" id="ARBA00022630"/>
    </source>
</evidence>
<evidence type="ECO:0000259" key="17">
    <source>
        <dbReference type="PROSITE" id="PS50255"/>
    </source>
</evidence>
<feature type="binding site" evidence="15">
    <location>
        <position position="269"/>
    </location>
    <ligand>
        <name>FAD</name>
        <dbReference type="ChEBI" id="CHEBI:57692"/>
    </ligand>
</feature>